<evidence type="ECO:0000259" key="1">
    <source>
        <dbReference type="Pfam" id="PF14244"/>
    </source>
</evidence>
<dbReference type="Pfam" id="PF14244">
    <property type="entry name" value="Retrotran_gag_3"/>
    <property type="match status" value="1"/>
</dbReference>
<sequence>MCDSTNSTATLVVQTGNGSTIDTHHPYHLHFLDSPGMNLITSIFDGRGFPRWRRFILIALSAKKKLGFINGVCKAPDLGVADYD</sequence>
<evidence type="ECO:0000313" key="2">
    <source>
        <dbReference type="EMBL" id="JAP22568.1"/>
    </source>
</evidence>
<accession>A0A0V0HR04</accession>
<reference evidence="2" key="1">
    <citation type="submission" date="2015-12" db="EMBL/GenBank/DDBJ databases">
        <title>Gene expression during late stages of embryo sac development: a critical building block for successful pollen-pistil interactions.</title>
        <authorList>
            <person name="Liu Y."/>
            <person name="Joly V."/>
            <person name="Sabar M."/>
            <person name="Matton D.P."/>
        </authorList>
    </citation>
    <scope>NUCLEOTIDE SEQUENCE</scope>
</reference>
<dbReference type="PANTHER" id="PTHR37610:SF6">
    <property type="entry name" value="GAG-POLYPEPTIDE OF LTR COPIA-TYPE-RELATED"/>
    <property type="match status" value="1"/>
</dbReference>
<name>A0A0V0HR04_SOLCH</name>
<protein>
    <submittedName>
        <fullName evidence="2">Putative ovule protein</fullName>
    </submittedName>
</protein>
<dbReference type="EMBL" id="GEDG01016427">
    <property type="protein sequence ID" value="JAP22568.1"/>
    <property type="molecule type" value="Transcribed_RNA"/>
</dbReference>
<proteinExistence type="predicted"/>
<organism evidence="2">
    <name type="scientific">Solanum chacoense</name>
    <name type="common">Chaco potato</name>
    <dbReference type="NCBI Taxonomy" id="4108"/>
    <lineage>
        <taxon>Eukaryota</taxon>
        <taxon>Viridiplantae</taxon>
        <taxon>Streptophyta</taxon>
        <taxon>Embryophyta</taxon>
        <taxon>Tracheophyta</taxon>
        <taxon>Spermatophyta</taxon>
        <taxon>Magnoliopsida</taxon>
        <taxon>eudicotyledons</taxon>
        <taxon>Gunneridae</taxon>
        <taxon>Pentapetalae</taxon>
        <taxon>asterids</taxon>
        <taxon>lamiids</taxon>
        <taxon>Solanales</taxon>
        <taxon>Solanaceae</taxon>
        <taxon>Solanoideae</taxon>
        <taxon>Solaneae</taxon>
        <taxon>Solanum</taxon>
    </lineage>
</organism>
<dbReference type="PANTHER" id="PTHR37610">
    <property type="entry name" value="CCHC-TYPE DOMAIN-CONTAINING PROTEIN"/>
    <property type="match status" value="1"/>
</dbReference>
<dbReference type="AlphaFoldDB" id="A0A0V0HR04"/>
<dbReference type="InterPro" id="IPR029472">
    <property type="entry name" value="Copia-like_N"/>
</dbReference>
<feature type="domain" description="Retrotransposon Copia-like N-terminal" evidence="1">
    <location>
        <begin position="30"/>
        <end position="77"/>
    </location>
</feature>